<proteinExistence type="predicted"/>
<dbReference type="AlphaFoldDB" id="A0A0X1KMJ8"/>
<evidence type="ECO:0000313" key="3">
    <source>
        <dbReference type="Proteomes" id="UP000062043"/>
    </source>
</evidence>
<feature type="domain" description="Metallo-beta-lactamase" evidence="1">
    <location>
        <begin position="55"/>
        <end position="239"/>
    </location>
</feature>
<dbReference type="EMBL" id="CP007140">
    <property type="protein sequence ID" value="AJC72478.1"/>
    <property type="molecule type" value="Genomic_DNA"/>
</dbReference>
<dbReference type="PATRIC" id="fig|1432656.3.peg.1993"/>
<reference evidence="2 3" key="1">
    <citation type="submission" date="2014-01" db="EMBL/GenBank/DDBJ databases">
        <title>Genome sequencing of Thermococcus guaymasensis.</title>
        <authorList>
            <person name="Zhang X."/>
            <person name="Alvare G."/>
            <person name="Fristensky B."/>
            <person name="Chen L."/>
            <person name="Suen T."/>
            <person name="Chen Q."/>
            <person name="Ma K."/>
        </authorList>
    </citation>
    <scope>NUCLEOTIDE SEQUENCE [LARGE SCALE GENOMIC DNA]</scope>
    <source>
        <strain evidence="2 3">DSM 11113</strain>
    </source>
</reference>
<dbReference type="InterPro" id="IPR052926">
    <property type="entry name" value="Metallo-beta-lactamase_dom"/>
</dbReference>
<sequence>MRKLSLIIVAILVLALAFIPLFRQQNPVRQQEGGNKNKITIVYDNKALGGFKSSWGFAALVRFKNHTILFDTGGNGEILLSNMRKLGIDPKSIQYIFLSHIHGDHTGGLWAILRENPNVTVFLPDIFPDSFKEKVRSFGAKVVEIDEPEEILEDIYTTGVMFPVGEQALVLKTSKGLVVVTGCSHPGIVRIVERAENITGENAYLVVGGFHLFGAPEKEVRVIAASLKRLGVQKIMPCHCTGGEAERIFAEEFGMGYVECGVGKTVSW</sequence>
<evidence type="ECO:0000313" key="2">
    <source>
        <dbReference type="EMBL" id="AJC72478.1"/>
    </source>
</evidence>
<accession>A0A0X1KMJ8</accession>
<gene>
    <name evidence="2" type="ORF">X802_10190</name>
</gene>
<dbReference type="CDD" id="cd07713">
    <property type="entry name" value="DHPS-like_MBL-fold"/>
    <property type="match status" value="1"/>
</dbReference>
<protein>
    <submittedName>
        <fullName evidence="2">Metallo-beta-lactamase</fullName>
    </submittedName>
</protein>
<dbReference type="STRING" id="1432656.X802_10190"/>
<name>A0A0X1KMJ8_9EURY</name>
<dbReference type="Proteomes" id="UP000062043">
    <property type="component" value="Chromosome"/>
</dbReference>
<dbReference type="InterPro" id="IPR041712">
    <property type="entry name" value="DHPS-like_MBL-fold"/>
</dbReference>
<dbReference type="KEGG" id="tgy:X802_10190"/>
<dbReference type="PANTHER" id="PTHR13754:SF13">
    <property type="entry name" value="METALLO-BETA-LACTAMASE SUPERFAMILY PROTEIN (AFU_ORTHOLOGUE AFUA_3G07630)"/>
    <property type="match status" value="1"/>
</dbReference>
<dbReference type="SUPFAM" id="SSF56281">
    <property type="entry name" value="Metallo-hydrolase/oxidoreductase"/>
    <property type="match status" value="1"/>
</dbReference>
<keyword evidence="3" id="KW-1185">Reference proteome</keyword>
<dbReference type="InterPro" id="IPR001279">
    <property type="entry name" value="Metallo-B-lactamas"/>
</dbReference>
<organism evidence="2 3">
    <name type="scientific">Thermococcus guaymasensis DSM 11113</name>
    <dbReference type="NCBI Taxonomy" id="1432656"/>
    <lineage>
        <taxon>Archaea</taxon>
        <taxon>Methanobacteriati</taxon>
        <taxon>Methanobacteriota</taxon>
        <taxon>Thermococci</taxon>
        <taxon>Thermococcales</taxon>
        <taxon>Thermococcaceae</taxon>
        <taxon>Thermococcus</taxon>
    </lineage>
</organism>
<dbReference type="Gene3D" id="3.60.15.10">
    <property type="entry name" value="Ribonuclease Z/Hydroxyacylglutathione hydrolase-like"/>
    <property type="match status" value="1"/>
</dbReference>
<dbReference type="GO" id="GO:0016740">
    <property type="term" value="F:transferase activity"/>
    <property type="evidence" value="ECO:0007669"/>
    <property type="project" value="TreeGrafter"/>
</dbReference>
<dbReference type="PANTHER" id="PTHR13754">
    <property type="entry name" value="METALLO-BETA-LACTAMASE SUPERFAMILY PROTEIN"/>
    <property type="match status" value="1"/>
</dbReference>
<dbReference type="SMART" id="SM00849">
    <property type="entry name" value="Lactamase_B"/>
    <property type="match status" value="1"/>
</dbReference>
<evidence type="ECO:0000259" key="1">
    <source>
        <dbReference type="SMART" id="SM00849"/>
    </source>
</evidence>
<dbReference type="InterPro" id="IPR036866">
    <property type="entry name" value="RibonucZ/Hydroxyglut_hydro"/>
</dbReference>
<dbReference type="Pfam" id="PF00753">
    <property type="entry name" value="Lactamase_B"/>
    <property type="match status" value="1"/>
</dbReference>